<protein>
    <recommendedName>
        <fullName evidence="6">Oxidase ustYa</fullName>
    </recommendedName>
</protein>
<organism evidence="4 5">
    <name type="scientific">Periconia macrospinosa</name>
    <dbReference type="NCBI Taxonomy" id="97972"/>
    <lineage>
        <taxon>Eukaryota</taxon>
        <taxon>Fungi</taxon>
        <taxon>Dikarya</taxon>
        <taxon>Ascomycota</taxon>
        <taxon>Pezizomycotina</taxon>
        <taxon>Dothideomycetes</taxon>
        <taxon>Pleosporomycetidae</taxon>
        <taxon>Pleosporales</taxon>
        <taxon>Massarineae</taxon>
        <taxon>Periconiaceae</taxon>
        <taxon>Periconia</taxon>
    </lineage>
</organism>
<dbReference type="InterPro" id="IPR021765">
    <property type="entry name" value="UstYa-like"/>
</dbReference>
<dbReference type="AlphaFoldDB" id="A0A2V1DEW0"/>
<dbReference type="PANTHER" id="PTHR33365:SF11">
    <property type="entry name" value="TAT PATHWAY SIGNAL SEQUENCE"/>
    <property type="match status" value="1"/>
</dbReference>
<dbReference type="PANTHER" id="PTHR33365">
    <property type="entry name" value="YALI0B05434P"/>
    <property type="match status" value="1"/>
</dbReference>
<evidence type="ECO:0008006" key="6">
    <source>
        <dbReference type="Google" id="ProtNLM"/>
    </source>
</evidence>
<evidence type="ECO:0000256" key="1">
    <source>
        <dbReference type="ARBA" id="ARBA00004685"/>
    </source>
</evidence>
<keyword evidence="2" id="KW-0560">Oxidoreductase</keyword>
<dbReference type="EMBL" id="KZ805460">
    <property type="protein sequence ID" value="PVH96581.1"/>
    <property type="molecule type" value="Genomic_DNA"/>
</dbReference>
<dbReference type="Pfam" id="PF11807">
    <property type="entry name" value="UstYa"/>
    <property type="match status" value="1"/>
</dbReference>
<keyword evidence="5" id="KW-1185">Reference proteome</keyword>
<evidence type="ECO:0000256" key="2">
    <source>
        <dbReference type="ARBA" id="ARBA00023002"/>
    </source>
</evidence>
<dbReference type="GO" id="GO:0016491">
    <property type="term" value="F:oxidoreductase activity"/>
    <property type="evidence" value="ECO:0007669"/>
    <property type="project" value="UniProtKB-KW"/>
</dbReference>
<evidence type="ECO:0000256" key="3">
    <source>
        <dbReference type="ARBA" id="ARBA00035112"/>
    </source>
</evidence>
<name>A0A2V1DEW0_9PLEO</name>
<sequence length="150" mass="16889">MVAVPTISKIFKYNREFSYPPNNTTNAAWGNLFPKDGGFFTHPPAVSERSTFSVFHQLHCLDAIRHGYWQLHDAATEGRKISDGEFPMHTSPSHIRHCTDLLRQSLMCAADRTIEVKDDQGGVSGFGTLHQCADYDDLLDTVGKWQHAVR</sequence>
<dbReference type="OrthoDB" id="3687641at2759"/>
<dbReference type="GO" id="GO:0043386">
    <property type="term" value="P:mycotoxin biosynthetic process"/>
    <property type="evidence" value="ECO:0007669"/>
    <property type="project" value="InterPro"/>
</dbReference>
<proteinExistence type="inferred from homology"/>
<gene>
    <name evidence="4" type="ORF">DM02DRAFT_534913</name>
</gene>
<reference evidence="4 5" key="1">
    <citation type="journal article" date="2018" name="Sci. Rep.">
        <title>Comparative genomics provides insights into the lifestyle and reveals functional heterogeneity of dark septate endophytic fungi.</title>
        <authorList>
            <person name="Knapp D.G."/>
            <person name="Nemeth J.B."/>
            <person name="Barry K."/>
            <person name="Hainaut M."/>
            <person name="Henrissat B."/>
            <person name="Johnson J."/>
            <person name="Kuo A."/>
            <person name="Lim J.H.P."/>
            <person name="Lipzen A."/>
            <person name="Nolan M."/>
            <person name="Ohm R.A."/>
            <person name="Tamas L."/>
            <person name="Grigoriev I.V."/>
            <person name="Spatafora J.W."/>
            <person name="Nagy L.G."/>
            <person name="Kovacs G.M."/>
        </authorList>
    </citation>
    <scope>NUCLEOTIDE SEQUENCE [LARGE SCALE GENOMIC DNA]</scope>
    <source>
        <strain evidence="4 5">DSE2036</strain>
    </source>
</reference>
<accession>A0A2V1DEW0</accession>
<evidence type="ECO:0000313" key="4">
    <source>
        <dbReference type="EMBL" id="PVH96581.1"/>
    </source>
</evidence>
<comment type="pathway">
    <text evidence="1">Mycotoxin biosynthesis.</text>
</comment>
<dbReference type="Proteomes" id="UP000244855">
    <property type="component" value="Unassembled WGS sequence"/>
</dbReference>
<evidence type="ECO:0000313" key="5">
    <source>
        <dbReference type="Proteomes" id="UP000244855"/>
    </source>
</evidence>
<comment type="similarity">
    <text evidence="3">Belongs to the ustYa family.</text>
</comment>
<dbReference type="STRING" id="97972.A0A2V1DEW0"/>